<comment type="caution">
    <text evidence="1">The sequence shown here is derived from an EMBL/GenBank/DDBJ whole genome shotgun (WGS) entry which is preliminary data.</text>
</comment>
<proteinExistence type="predicted"/>
<gene>
    <name evidence="1" type="ORF">H9Y05_13280</name>
</gene>
<name>A0A8J6P7F7_9FLAO</name>
<sequence>MKHGSSLPCYSGSNRIKTQKGQPDFYKKVYIHPMLRCAILSGVIFLFSGTAFSQEKKTATTIPDSLIRKFPLDDQLKETSGLVYWNKLLWTHNDDSDNNIYGIDPATGKTEQIIQFKALKVTDWEELQQDSDYFYIGDVGNNATGTRTNLRFFKIHKTSLHIDTIRFSYPEQTDFTAKKSNATDFDCEAFLVTDSMIYVFTKEWNSQKTTLYKIPNKKGIHKATFMQSFQVNGLITGAAISPNRKQIVLTGYTKTVAPFLYLLSDFNTDDFLGGKKKKLKFGGHFLQVESVAFTGNTTVAVTNEQFMHSLIKSPQQLFLIDLKLFISK</sequence>
<dbReference type="RefSeq" id="WP_216714558.1">
    <property type="nucleotide sequence ID" value="NZ_JACVEL010000010.1"/>
</dbReference>
<keyword evidence="2" id="KW-1185">Reference proteome</keyword>
<protein>
    <submittedName>
        <fullName evidence="1">T9SS C-terminal target domain-containing protein</fullName>
    </submittedName>
</protein>
<dbReference type="SUPFAM" id="SSF50998">
    <property type="entry name" value="Quinoprotein alcohol dehydrogenase-like"/>
    <property type="match status" value="1"/>
</dbReference>
<reference evidence="1" key="1">
    <citation type="submission" date="2020-09" db="EMBL/GenBank/DDBJ databases">
        <title>Taishania pollutisoli gen. nov., sp. nov., Isolated from Tetrabromobisphenol A-Contaminated Soil.</title>
        <authorList>
            <person name="Chen Q."/>
        </authorList>
    </citation>
    <scope>NUCLEOTIDE SEQUENCE</scope>
    <source>
        <strain evidence="1">CZZ-1</strain>
    </source>
</reference>
<accession>A0A8J6P7F7</accession>
<dbReference type="Proteomes" id="UP000652681">
    <property type="component" value="Unassembled WGS sequence"/>
</dbReference>
<organism evidence="1 2">
    <name type="scientific">Taishania pollutisoli</name>
    <dbReference type="NCBI Taxonomy" id="2766479"/>
    <lineage>
        <taxon>Bacteria</taxon>
        <taxon>Pseudomonadati</taxon>
        <taxon>Bacteroidota</taxon>
        <taxon>Flavobacteriia</taxon>
        <taxon>Flavobacteriales</taxon>
        <taxon>Crocinitomicaceae</taxon>
        <taxon>Taishania</taxon>
    </lineage>
</organism>
<dbReference type="InterPro" id="IPR011047">
    <property type="entry name" value="Quinoprotein_ADH-like_sf"/>
</dbReference>
<evidence type="ECO:0000313" key="2">
    <source>
        <dbReference type="Proteomes" id="UP000652681"/>
    </source>
</evidence>
<dbReference type="AlphaFoldDB" id="A0A8J6P7F7"/>
<dbReference type="EMBL" id="JACVEL010000010">
    <property type="protein sequence ID" value="MBC9813444.1"/>
    <property type="molecule type" value="Genomic_DNA"/>
</dbReference>
<evidence type="ECO:0000313" key="1">
    <source>
        <dbReference type="EMBL" id="MBC9813444.1"/>
    </source>
</evidence>